<dbReference type="GO" id="GO:0019432">
    <property type="term" value="P:triglyceride biosynthetic process"/>
    <property type="evidence" value="ECO:0007669"/>
    <property type="project" value="TreeGrafter"/>
</dbReference>
<evidence type="ECO:0000313" key="3">
    <source>
        <dbReference type="Proteomes" id="UP000327013"/>
    </source>
</evidence>
<feature type="region of interest" description="Disordered" evidence="1">
    <location>
        <begin position="135"/>
        <end position="154"/>
    </location>
</feature>
<dbReference type="InterPro" id="IPR045034">
    <property type="entry name" value="O-acyltransferase_WSD1-like"/>
</dbReference>
<dbReference type="AlphaFoldDB" id="A0A5N6RAY4"/>
<gene>
    <name evidence="2" type="ORF">FH972_014629</name>
</gene>
<proteinExistence type="predicted"/>
<organism evidence="2 3">
    <name type="scientific">Carpinus fangiana</name>
    <dbReference type="NCBI Taxonomy" id="176857"/>
    <lineage>
        <taxon>Eukaryota</taxon>
        <taxon>Viridiplantae</taxon>
        <taxon>Streptophyta</taxon>
        <taxon>Embryophyta</taxon>
        <taxon>Tracheophyta</taxon>
        <taxon>Spermatophyta</taxon>
        <taxon>Magnoliopsida</taxon>
        <taxon>eudicotyledons</taxon>
        <taxon>Gunneridae</taxon>
        <taxon>Pentapetalae</taxon>
        <taxon>rosids</taxon>
        <taxon>fabids</taxon>
        <taxon>Fagales</taxon>
        <taxon>Betulaceae</taxon>
        <taxon>Carpinus</taxon>
    </lineage>
</organism>
<protein>
    <recommendedName>
        <fullName evidence="4">Diacylglycerol O-acyltransferase</fullName>
    </recommendedName>
</protein>
<dbReference type="PANTHER" id="PTHR31650:SF34">
    <property type="entry name" value="O-ACYLTRANSFERASE WSD1-LIKE ISOFORM X1"/>
    <property type="match status" value="1"/>
</dbReference>
<evidence type="ECO:0008006" key="4">
    <source>
        <dbReference type="Google" id="ProtNLM"/>
    </source>
</evidence>
<dbReference type="EMBL" id="CM017326">
    <property type="protein sequence ID" value="KAE8075949.1"/>
    <property type="molecule type" value="Genomic_DNA"/>
</dbReference>
<dbReference type="GO" id="GO:0008374">
    <property type="term" value="F:O-acyltransferase activity"/>
    <property type="evidence" value="ECO:0007669"/>
    <property type="project" value="InterPro"/>
</dbReference>
<evidence type="ECO:0000256" key="1">
    <source>
        <dbReference type="SAM" id="MobiDB-lite"/>
    </source>
</evidence>
<name>A0A5N6RAY4_9ROSI</name>
<evidence type="ECO:0000313" key="2">
    <source>
        <dbReference type="EMBL" id="KAE8075949.1"/>
    </source>
</evidence>
<dbReference type="Proteomes" id="UP000327013">
    <property type="component" value="Chromosome 6"/>
</dbReference>
<dbReference type="PANTHER" id="PTHR31650">
    <property type="entry name" value="O-ACYLTRANSFERASE (WSD1-LIKE) FAMILY PROTEIN"/>
    <property type="match status" value="1"/>
</dbReference>
<dbReference type="OrthoDB" id="619536at2759"/>
<dbReference type="GO" id="GO:0005886">
    <property type="term" value="C:plasma membrane"/>
    <property type="evidence" value="ECO:0007669"/>
    <property type="project" value="TreeGrafter"/>
</dbReference>
<accession>A0A5N6RAY4</accession>
<reference evidence="2 3" key="1">
    <citation type="submission" date="2019-06" db="EMBL/GenBank/DDBJ databases">
        <title>A chromosomal-level reference genome of Carpinus fangiana (Coryloideae, Betulaceae).</title>
        <authorList>
            <person name="Yang X."/>
            <person name="Wang Z."/>
            <person name="Zhang L."/>
            <person name="Hao G."/>
            <person name="Liu J."/>
            <person name="Yang Y."/>
        </authorList>
    </citation>
    <scope>NUCLEOTIDE SEQUENCE [LARGE SCALE GENOMIC DNA]</scope>
    <source>
        <strain evidence="2">Cfa_2016G</strain>
        <tissue evidence="2">Leaf</tissue>
    </source>
</reference>
<sequence length="154" mass="17073">MDGDDNDDEGLNFRGLCTAKMALTALASPSSVTDRHGDKQWKRVEVKLEDHVSVPIFPAGWSPTSYDEYFDDYLSKIALDRFPQSKPLFEIHIFKYPTSNAAGNIIFKLHHSLGDGYSLMGALLSCLQRADNPSAPLTLPSRPNSGPKLYNNTI</sequence>
<keyword evidence="3" id="KW-1185">Reference proteome</keyword>